<reference evidence="2 3" key="1">
    <citation type="journal article" date="2021" name="BMC Biol.">
        <title>Horizontally acquired antibacterial genes associated with adaptive radiation of ladybird beetles.</title>
        <authorList>
            <person name="Li H.S."/>
            <person name="Tang X.F."/>
            <person name="Huang Y.H."/>
            <person name="Xu Z.Y."/>
            <person name="Chen M.L."/>
            <person name="Du X.Y."/>
            <person name="Qiu B.Y."/>
            <person name="Chen P.T."/>
            <person name="Zhang W."/>
            <person name="Slipinski A."/>
            <person name="Escalona H.E."/>
            <person name="Waterhouse R.M."/>
            <person name="Zwick A."/>
            <person name="Pang H."/>
        </authorList>
    </citation>
    <scope>NUCLEOTIDE SEQUENCE [LARGE SCALE GENOMIC DNA]</scope>
    <source>
        <strain evidence="2">SYSU2018</strain>
    </source>
</reference>
<proteinExistence type="predicted"/>
<dbReference type="EMBL" id="JABFTP020000062">
    <property type="protein sequence ID" value="KAL3272642.1"/>
    <property type="molecule type" value="Genomic_DNA"/>
</dbReference>
<sequence>MPCLKNSQSVFLCQNATNSYPYCFYKSQCFPSNIPSFLKKLDCRQPFYCDLIHLSLSCEYLLKDVLKNLLKYKYIVGRVLCQILNSKFVINYKSDTLNLLKPLNKKISHSINIILKVLELEYKYLDTIKHRTAKCMKNITYEENFLFMLFSMLFVLSTVVFIVTEFDSPLLLFLWWRNKIS</sequence>
<keyword evidence="1" id="KW-0812">Transmembrane</keyword>
<accession>A0ABD2N288</accession>
<protein>
    <submittedName>
        <fullName evidence="2">Uncharacterized protein</fullName>
    </submittedName>
</protein>
<feature type="transmembrane region" description="Helical" evidence="1">
    <location>
        <begin position="145"/>
        <end position="164"/>
    </location>
</feature>
<evidence type="ECO:0000313" key="2">
    <source>
        <dbReference type="EMBL" id="KAL3272642.1"/>
    </source>
</evidence>
<dbReference type="AlphaFoldDB" id="A0ABD2N288"/>
<evidence type="ECO:0000256" key="1">
    <source>
        <dbReference type="SAM" id="Phobius"/>
    </source>
</evidence>
<comment type="caution">
    <text evidence="2">The sequence shown here is derived from an EMBL/GenBank/DDBJ whole genome shotgun (WGS) entry which is preliminary data.</text>
</comment>
<keyword evidence="1" id="KW-0472">Membrane</keyword>
<keyword evidence="3" id="KW-1185">Reference proteome</keyword>
<organism evidence="2 3">
    <name type="scientific">Cryptolaemus montrouzieri</name>
    <dbReference type="NCBI Taxonomy" id="559131"/>
    <lineage>
        <taxon>Eukaryota</taxon>
        <taxon>Metazoa</taxon>
        <taxon>Ecdysozoa</taxon>
        <taxon>Arthropoda</taxon>
        <taxon>Hexapoda</taxon>
        <taxon>Insecta</taxon>
        <taxon>Pterygota</taxon>
        <taxon>Neoptera</taxon>
        <taxon>Endopterygota</taxon>
        <taxon>Coleoptera</taxon>
        <taxon>Polyphaga</taxon>
        <taxon>Cucujiformia</taxon>
        <taxon>Coccinelloidea</taxon>
        <taxon>Coccinellidae</taxon>
        <taxon>Scymninae</taxon>
        <taxon>Scymnini</taxon>
        <taxon>Cryptolaemus</taxon>
    </lineage>
</organism>
<gene>
    <name evidence="2" type="ORF">HHI36_014107</name>
</gene>
<keyword evidence="1" id="KW-1133">Transmembrane helix</keyword>
<dbReference type="Proteomes" id="UP001516400">
    <property type="component" value="Unassembled WGS sequence"/>
</dbReference>
<name>A0ABD2N288_9CUCU</name>
<evidence type="ECO:0000313" key="3">
    <source>
        <dbReference type="Proteomes" id="UP001516400"/>
    </source>
</evidence>